<dbReference type="EMBL" id="CAJVPY010031068">
    <property type="protein sequence ID" value="CAG8796100.1"/>
    <property type="molecule type" value="Genomic_DNA"/>
</dbReference>
<evidence type="ECO:0000313" key="1">
    <source>
        <dbReference type="EMBL" id="CAG8796100.1"/>
    </source>
</evidence>
<protein>
    <submittedName>
        <fullName evidence="1">19194_t:CDS:1</fullName>
    </submittedName>
</protein>
<feature type="non-terminal residue" evidence="1">
    <location>
        <position position="219"/>
    </location>
</feature>
<dbReference type="Proteomes" id="UP000789405">
    <property type="component" value="Unassembled WGS sequence"/>
</dbReference>
<comment type="caution">
    <text evidence="1">The sequence shown here is derived from an EMBL/GenBank/DDBJ whole genome shotgun (WGS) entry which is preliminary data.</text>
</comment>
<dbReference type="AlphaFoldDB" id="A0A9N9P728"/>
<keyword evidence="2" id="KW-1185">Reference proteome</keyword>
<evidence type="ECO:0000313" key="2">
    <source>
        <dbReference type="Proteomes" id="UP000789405"/>
    </source>
</evidence>
<name>A0A9N9P728_9GLOM</name>
<gene>
    <name evidence="1" type="ORF">DERYTH_LOCUS22409</name>
</gene>
<organism evidence="1 2">
    <name type="scientific">Dentiscutata erythropus</name>
    <dbReference type="NCBI Taxonomy" id="1348616"/>
    <lineage>
        <taxon>Eukaryota</taxon>
        <taxon>Fungi</taxon>
        <taxon>Fungi incertae sedis</taxon>
        <taxon>Mucoromycota</taxon>
        <taxon>Glomeromycotina</taxon>
        <taxon>Glomeromycetes</taxon>
        <taxon>Diversisporales</taxon>
        <taxon>Gigasporaceae</taxon>
        <taxon>Dentiscutata</taxon>
    </lineage>
</organism>
<sequence>LKHMASSSFQFLSDNRQVQYQETDNMNLTYFQYFENYQEQYQDHLGGYQVNNHITSLENQQRRYQETDTHSETHQEGYQLLLENHNEQYNEFAYNAKSISLLEEKEPKHNEKESQCNERESLLSKREFLLNEREFQINKRESQLNKKEYHLKKEVSQQKTANAFLVYLRDILGDDFFLYHDKFLESLQNSSSSLEMKEERKRKAAACDICRGWKKRCVG</sequence>
<accession>A0A9N9P728</accession>
<reference evidence="1" key="1">
    <citation type="submission" date="2021-06" db="EMBL/GenBank/DDBJ databases">
        <authorList>
            <person name="Kallberg Y."/>
            <person name="Tangrot J."/>
            <person name="Rosling A."/>
        </authorList>
    </citation>
    <scope>NUCLEOTIDE SEQUENCE</scope>
    <source>
        <strain evidence="1">MA453B</strain>
    </source>
</reference>
<proteinExistence type="predicted"/>
<feature type="non-terminal residue" evidence="1">
    <location>
        <position position="1"/>
    </location>
</feature>